<evidence type="ECO:0000259" key="3">
    <source>
        <dbReference type="Pfam" id="PF20153"/>
    </source>
</evidence>
<keyword evidence="2" id="KW-1133">Transmembrane helix</keyword>
<dbReference type="InParanoid" id="A0A2H3DJU6"/>
<keyword evidence="2" id="KW-0472">Membrane</keyword>
<protein>
    <recommendedName>
        <fullName evidence="3">DUF6535 domain-containing protein</fullName>
    </recommendedName>
</protein>
<dbReference type="AlphaFoldDB" id="A0A2H3DJU6"/>
<dbReference type="Pfam" id="PF20153">
    <property type="entry name" value="DUF6535"/>
    <property type="match status" value="1"/>
</dbReference>
<reference evidence="5" key="1">
    <citation type="journal article" date="2017" name="Nat. Ecol. Evol.">
        <title>Genome expansion and lineage-specific genetic innovations in the forest pathogenic fungi Armillaria.</title>
        <authorList>
            <person name="Sipos G."/>
            <person name="Prasanna A.N."/>
            <person name="Walter M.C."/>
            <person name="O'Connor E."/>
            <person name="Balint B."/>
            <person name="Krizsan K."/>
            <person name="Kiss B."/>
            <person name="Hess J."/>
            <person name="Varga T."/>
            <person name="Slot J."/>
            <person name="Riley R."/>
            <person name="Boka B."/>
            <person name="Rigling D."/>
            <person name="Barry K."/>
            <person name="Lee J."/>
            <person name="Mihaltcheva S."/>
            <person name="LaButti K."/>
            <person name="Lipzen A."/>
            <person name="Waldron R."/>
            <person name="Moloney N.M."/>
            <person name="Sperisen C."/>
            <person name="Kredics L."/>
            <person name="Vagvoelgyi C."/>
            <person name="Patrignani A."/>
            <person name="Fitzpatrick D."/>
            <person name="Nagy I."/>
            <person name="Doyle S."/>
            <person name="Anderson J.B."/>
            <person name="Grigoriev I.V."/>
            <person name="Gueldener U."/>
            <person name="Muensterkoetter M."/>
            <person name="Nagy L.G."/>
        </authorList>
    </citation>
    <scope>NUCLEOTIDE SEQUENCE [LARGE SCALE GENOMIC DNA]</scope>
    <source>
        <strain evidence="5">Ar21-2</strain>
    </source>
</reference>
<feature type="transmembrane region" description="Helical" evidence="2">
    <location>
        <begin position="236"/>
        <end position="263"/>
    </location>
</feature>
<feature type="domain" description="DUF6535" evidence="3">
    <location>
        <begin position="94"/>
        <end position="263"/>
    </location>
</feature>
<feature type="transmembrane region" description="Helical" evidence="2">
    <location>
        <begin position="180"/>
        <end position="201"/>
    </location>
</feature>
<feature type="transmembrane region" description="Helical" evidence="2">
    <location>
        <begin position="306"/>
        <end position="324"/>
    </location>
</feature>
<feature type="region of interest" description="Disordered" evidence="1">
    <location>
        <begin position="1"/>
        <end position="62"/>
    </location>
</feature>
<accession>A0A2H3DJU6</accession>
<proteinExistence type="predicted"/>
<organism evidence="4 5">
    <name type="scientific">Armillaria gallica</name>
    <name type="common">Bulbous honey fungus</name>
    <name type="synonym">Armillaria bulbosa</name>
    <dbReference type="NCBI Taxonomy" id="47427"/>
    <lineage>
        <taxon>Eukaryota</taxon>
        <taxon>Fungi</taxon>
        <taxon>Dikarya</taxon>
        <taxon>Basidiomycota</taxon>
        <taxon>Agaricomycotina</taxon>
        <taxon>Agaricomycetes</taxon>
        <taxon>Agaricomycetidae</taxon>
        <taxon>Agaricales</taxon>
        <taxon>Marasmiineae</taxon>
        <taxon>Physalacriaceae</taxon>
        <taxon>Armillaria</taxon>
    </lineage>
</organism>
<dbReference type="InterPro" id="IPR045338">
    <property type="entry name" value="DUF6535"/>
</dbReference>
<feature type="transmembrane region" description="Helical" evidence="2">
    <location>
        <begin position="269"/>
        <end position="294"/>
    </location>
</feature>
<dbReference type="OrthoDB" id="2932018at2759"/>
<feature type="compositionally biased region" description="Basic residues" evidence="1">
    <location>
        <begin position="46"/>
        <end position="56"/>
    </location>
</feature>
<evidence type="ECO:0000313" key="5">
    <source>
        <dbReference type="Proteomes" id="UP000217790"/>
    </source>
</evidence>
<evidence type="ECO:0000313" key="4">
    <source>
        <dbReference type="EMBL" id="PBK95501.1"/>
    </source>
</evidence>
<dbReference type="Proteomes" id="UP000217790">
    <property type="component" value="Unassembled WGS sequence"/>
</dbReference>
<dbReference type="OMA" id="RPAKQCF"/>
<sequence>MPPVHTIQENHDKNPPDGSEGGGYSRTPRIPQDDSPEVENSTSYSQRRRRKSRRRTMGMERPEYIVKGNDPFDYEQKFPEDKRHEEMGPTARVWRTYLEECAPFDIEMVEGWRDGLDVLLVFLQLSSLKHRKAYKLTMAKVTTSLLIELISVQRFAANGSLVNDVPRSDLTFRPATSDSWVNGLWFTSLSLSLTTALFAVLTKQWIHQYMFVPSGTPQDRCRVRQFRYMGLQQWRVAFIIGLLPVLMSISLAVFLVGLILFIVPLRASIAGVVGAITFISFSAYLVANFLPILYPSCPYKTPLSQYIFPLYTYILHNGLFNWLISPITKLWTRSARISTRETPTVRTLREAEHMAVKDSADEVDVRALAWLIHTSSNPSVRSIVIESTRALPLKSVKSLERHIMRISFECSTALGSSQDVSVNENKVDRLLRAHLRFTHSFYIGRMPRPAKQCFSPGIYADLLSIQKHCRKEIRELVVSNLKVVPDEPTALRLQPIVWAYLLQKLLPSDPDDLEARQLLFIEIPLSYWSPDFIPPTPVIEREGMKIFDEDSTVTTLRTAIQRGLYLYVAEVILLQDQLFHMHFGQRSFFWDDMHINISSPPDSRLNLLLNMASSPSMRSMAFPASPFLDSLFNKILGGICDFLGVSSHNTPAVALDTNRYAALKLLSTLISSAELVNIPPERLNAVWTALFQIKNSTFPLPPFLAQEWCTPQLATHYVQIAFEDGLPASAYELGNHFFQYTPFTNETLAYFVSKLFEQLRTQGSHVLSVFLDLVVTRLASEDLDTQIRQKSLEYLHEPDNLFTSCTALIIWGHTNTLRRLAFLCPQHPAWPGCLQQLQDFEFQERASGINKIPHPVSDFKTVIEAGWQMGLTRHLAISCD</sequence>
<keyword evidence="2" id="KW-0812">Transmembrane</keyword>
<keyword evidence="5" id="KW-1185">Reference proteome</keyword>
<gene>
    <name evidence="4" type="ORF">ARMGADRAFT_1062097</name>
</gene>
<name>A0A2H3DJU6_ARMGA</name>
<evidence type="ECO:0000256" key="1">
    <source>
        <dbReference type="SAM" id="MobiDB-lite"/>
    </source>
</evidence>
<evidence type="ECO:0000256" key="2">
    <source>
        <dbReference type="SAM" id="Phobius"/>
    </source>
</evidence>
<dbReference type="EMBL" id="KZ293652">
    <property type="protein sequence ID" value="PBK95501.1"/>
    <property type="molecule type" value="Genomic_DNA"/>
</dbReference>